<dbReference type="EMBL" id="BMHZ01000002">
    <property type="protein sequence ID" value="GGH07552.1"/>
    <property type="molecule type" value="Genomic_DNA"/>
</dbReference>
<feature type="chain" id="PRO_5030997084" evidence="1">
    <location>
        <begin position="22"/>
        <end position="564"/>
    </location>
</feature>
<reference evidence="3" key="1">
    <citation type="journal article" date="2014" name="Int. J. Syst. Evol. Microbiol.">
        <title>Complete genome of a new Firmicutes species belonging to the dominant human colonic microbiota ('Ruminococcus bicirculans') reveals two chromosomes and a selective capacity to utilize plant glucans.</title>
        <authorList>
            <consortium name="NISC Comparative Sequencing Program"/>
            <person name="Wegmann U."/>
            <person name="Louis P."/>
            <person name="Goesmann A."/>
            <person name="Henrissat B."/>
            <person name="Duncan S.H."/>
            <person name="Flint H.J."/>
        </authorList>
    </citation>
    <scope>NUCLEOTIDE SEQUENCE</scope>
    <source>
        <strain evidence="3">CGMCC 1.15287</strain>
    </source>
</reference>
<dbReference type="EC" id="3.4.21.107" evidence="4"/>
<dbReference type="AlphaFoldDB" id="A0A7W6P5V3"/>
<feature type="domain" description="PDZ" evidence="2">
    <location>
        <begin position="392"/>
        <end position="462"/>
    </location>
</feature>
<evidence type="ECO:0000313" key="6">
    <source>
        <dbReference type="Proteomes" id="UP000642938"/>
    </source>
</evidence>
<reference evidence="6" key="2">
    <citation type="journal article" date="2019" name="Int. J. Syst. Evol. Microbiol.">
        <title>The Global Catalogue of Microorganisms (GCM) 10K type strain sequencing project: providing services to taxonomists for standard genome sequencing and annotation.</title>
        <authorList>
            <consortium name="The Broad Institute Genomics Platform"/>
            <consortium name="The Broad Institute Genome Sequencing Center for Infectious Disease"/>
            <person name="Wu L."/>
            <person name="Ma J."/>
        </authorList>
    </citation>
    <scope>NUCLEOTIDE SEQUENCE [LARGE SCALE GENOMIC DNA]</scope>
    <source>
        <strain evidence="6">CGMCC 1.15287</strain>
    </source>
</reference>
<dbReference type="Proteomes" id="UP000532273">
    <property type="component" value="Unassembled WGS sequence"/>
</dbReference>
<dbReference type="InterPro" id="IPR001940">
    <property type="entry name" value="Peptidase_S1C"/>
</dbReference>
<dbReference type="InterPro" id="IPR001478">
    <property type="entry name" value="PDZ"/>
</dbReference>
<keyword evidence="6" id="KW-1185">Reference proteome</keyword>
<keyword evidence="4" id="KW-0378">Hydrolase</keyword>
<dbReference type="Proteomes" id="UP000642938">
    <property type="component" value="Unassembled WGS sequence"/>
</dbReference>
<keyword evidence="1" id="KW-0732">Signal</keyword>
<dbReference type="Gene3D" id="2.40.10.120">
    <property type="match status" value="2"/>
</dbReference>
<dbReference type="GO" id="GO:0004252">
    <property type="term" value="F:serine-type endopeptidase activity"/>
    <property type="evidence" value="ECO:0007669"/>
    <property type="project" value="InterPro"/>
</dbReference>
<dbReference type="SUPFAM" id="SSF50156">
    <property type="entry name" value="PDZ domain-like"/>
    <property type="match status" value="1"/>
</dbReference>
<dbReference type="EMBL" id="JACIEF010000001">
    <property type="protein sequence ID" value="MBB4107376.1"/>
    <property type="molecule type" value="Genomic_DNA"/>
</dbReference>
<protein>
    <submittedName>
        <fullName evidence="4">Serine protease Do</fullName>
        <ecNumber evidence="4">3.4.21.107</ecNumber>
    </submittedName>
</protein>
<dbReference type="PROSITE" id="PS50106">
    <property type="entry name" value="PDZ"/>
    <property type="match status" value="1"/>
</dbReference>
<reference evidence="4 5" key="3">
    <citation type="submission" date="2020-08" db="EMBL/GenBank/DDBJ databases">
        <title>Genomic Encyclopedia of Type Strains, Phase IV (KMG-IV): sequencing the most valuable type-strain genomes for metagenomic binning, comparative biology and taxonomic classification.</title>
        <authorList>
            <person name="Goeker M."/>
        </authorList>
    </citation>
    <scope>NUCLEOTIDE SEQUENCE [LARGE SCALE GENOMIC DNA]</scope>
    <source>
        <strain evidence="4 5">DSM 100774</strain>
    </source>
</reference>
<proteinExistence type="predicted"/>
<evidence type="ECO:0000259" key="2">
    <source>
        <dbReference type="PROSITE" id="PS50106"/>
    </source>
</evidence>
<evidence type="ECO:0000256" key="1">
    <source>
        <dbReference type="SAM" id="SignalP"/>
    </source>
</evidence>
<name>A0A7W6P5V3_9SPHI</name>
<dbReference type="Pfam" id="PF13365">
    <property type="entry name" value="Trypsin_2"/>
    <property type="match status" value="1"/>
</dbReference>
<evidence type="ECO:0000313" key="4">
    <source>
        <dbReference type="EMBL" id="MBB4107376.1"/>
    </source>
</evidence>
<keyword evidence="4" id="KW-0645">Protease</keyword>
<evidence type="ECO:0000313" key="5">
    <source>
        <dbReference type="Proteomes" id="UP000532273"/>
    </source>
</evidence>
<dbReference type="PANTHER" id="PTHR43019">
    <property type="entry name" value="SERINE ENDOPROTEASE DEGS"/>
    <property type="match status" value="1"/>
</dbReference>
<comment type="caution">
    <text evidence="4">The sequence shown here is derived from an EMBL/GenBank/DDBJ whole genome shotgun (WGS) entry which is preliminary data.</text>
</comment>
<gene>
    <name evidence="3" type="ORF">GCM10007422_24660</name>
    <name evidence="4" type="ORF">GGQ60_001336</name>
</gene>
<dbReference type="PRINTS" id="PR00834">
    <property type="entry name" value="PROTEASES2C"/>
</dbReference>
<feature type="signal peptide" evidence="1">
    <location>
        <begin position="1"/>
        <end position="21"/>
    </location>
</feature>
<evidence type="ECO:0000313" key="3">
    <source>
        <dbReference type="EMBL" id="GGH07552.1"/>
    </source>
</evidence>
<dbReference type="InterPro" id="IPR036034">
    <property type="entry name" value="PDZ_sf"/>
</dbReference>
<reference evidence="3" key="4">
    <citation type="submission" date="2024-05" db="EMBL/GenBank/DDBJ databases">
        <authorList>
            <person name="Sun Q."/>
            <person name="Zhou Y."/>
        </authorList>
    </citation>
    <scope>NUCLEOTIDE SEQUENCE</scope>
    <source>
        <strain evidence="3">CGMCC 1.15287</strain>
    </source>
</reference>
<dbReference type="Gene3D" id="2.30.42.10">
    <property type="match status" value="1"/>
</dbReference>
<accession>A0A7W6P5V3</accession>
<organism evidence="4 5">
    <name type="scientific">Pedobacter zeae</name>
    <dbReference type="NCBI Taxonomy" id="1737356"/>
    <lineage>
        <taxon>Bacteria</taxon>
        <taxon>Pseudomonadati</taxon>
        <taxon>Bacteroidota</taxon>
        <taxon>Sphingobacteriia</taxon>
        <taxon>Sphingobacteriales</taxon>
        <taxon>Sphingobacteriaceae</taxon>
        <taxon>Pedobacter</taxon>
    </lineage>
</organism>
<dbReference type="GO" id="GO:0006508">
    <property type="term" value="P:proteolysis"/>
    <property type="evidence" value="ECO:0007669"/>
    <property type="project" value="UniProtKB-KW"/>
</dbReference>
<dbReference type="RefSeq" id="WP_183761091.1">
    <property type="nucleotide sequence ID" value="NZ_BMHZ01000002.1"/>
</dbReference>
<sequence>MRTKLIMMGLLLAGTSSLLHAQMDLKPEALQRKIQACIAKSYAASVFIADYDTVAKRNNGQLFSGVVVSKDGIVLTAAHVGKTGKIYKILFPDGKETIAIGMGRIQRFDAAVLKITKPGSWPYAEMGWSSSLKVNEPCLSIAFPGSFSPPRPVIRFGYVANPLDARRRTIRTTCLMEPGDSGGPVFDLYGRVIGLHSNITVELENNYEVPIDVFRKYWSAFMKQQDYTELPQEEVIPVDPLAHRRVSFSDISGVEKNLADTELKLKKLTVQLAAVPDTSRAVGTIVKFKDLKNNLNSTYIVSKNSLLPGSVIAMIVDGKTQPLKVIYRDQEKDLLLLEMDKVTKVGIDLSTRSKDTLAFGDLGKVLISPHPRNEGKISVLGTLRFNLPGLYSTGYLGSRIEMENGRNVVKLVQEKSPASNFGLKIGDEVLSINGIAVSSPEQFIKEIQKTKPNDVINLITKRDGTENKIAIKLTRRPNSTSTHAAERFTDGKSDRRDGFKHAFVHDGKLKPAECGGPLFDLQGNFVGINMARYSRTSSIAITAAEVRSFVLEALDASQKISTSK</sequence>
<dbReference type="SMART" id="SM00228">
    <property type="entry name" value="PDZ"/>
    <property type="match status" value="1"/>
</dbReference>
<dbReference type="PANTHER" id="PTHR43019:SF23">
    <property type="entry name" value="PROTEASE DO-LIKE 5, CHLOROPLASTIC"/>
    <property type="match status" value="1"/>
</dbReference>
<dbReference type="InterPro" id="IPR009003">
    <property type="entry name" value="Peptidase_S1_PA"/>
</dbReference>
<dbReference type="Pfam" id="PF13180">
    <property type="entry name" value="PDZ_2"/>
    <property type="match status" value="1"/>
</dbReference>
<dbReference type="SUPFAM" id="SSF50494">
    <property type="entry name" value="Trypsin-like serine proteases"/>
    <property type="match status" value="2"/>
</dbReference>